<protein>
    <submittedName>
        <fullName evidence="4">Mobilization protein</fullName>
    </submittedName>
</protein>
<dbReference type="InterPro" id="IPR008687">
    <property type="entry name" value="MobC"/>
</dbReference>
<proteinExistence type="predicted"/>
<dbReference type="Pfam" id="PF05713">
    <property type="entry name" value="MobC"/>
    <property type="match status" value="1"/>
</dbReference>
<keyword evidence="1" id="KW-0175">Coiled coil</keyword>
<evidence type="ECO:0000313" key="4">
    <source>
        <dbReference type="EMBL" id="KNB48992.1"/>
    </source>
</evidence>
<evidence type="ECO:0000256" key="2">
    <source>
        <dbReference type="SAM" id="MobiDB-lite"/>
    </source>
</evidence>
<feature type="coiled-coil region" evidence="1">
    <location>
        <begin position="137"/>
        <end position="164"/>
    </location>
</feature>
<name>A0A0K9X8N1_9ACTN</name>
<organism evidence="4 5">
    <name type="scientific">Streptomyces caatingaensis</name>
    <dbReference type="NCBI Taxonomy" id="1678637"/>
    <lineage>
        <taxon>Bacteria</taxon>
        <taxon>Bacillati</taxon>
        <taxon>Actinomycetota</taxon>
        <taxon>Actinomycetes</taxon>
        <taxon>Kitasatosporales</taxon>
        <taxon>Streptomycetaceae</taxon>
        <taxon>Streptomyces</taxon>
    </lineage>
</organism>
<keyword evidence="5" id="KW-1185">Reference proteome</keyword>
<dbReference type="Proteomes" id="UP000037288">
    <property type="component" value="Unassembled WGS sequence"/>
</dbReference>
<dbReference type="OrthoDB" id="3871898at2"/>
<evidence type="ECO:0000256" key="1">
    <source>
        <dbReference type="SAM" id="Coils"/>
    </source>
</evidence>
<feature type="region of interest" description="Disordered" evidence="2">
    <location>
        <begin position="26"/>
        <end position="69"/>
    </location>
</feature>
<evidence type="ECO:0000259" key="3">
    <source>
        <dbReference type="Pfam" id="PF05713"/>
    </source>
</evidence>
<sequence>MHDLHIDLATGQQEMITTATSAARYDVGPSKSRSNANTSAPGVAEDLGYQGVPEEETPTDAAEQPPACSVTAEDTLRRIARRRTREDVQRKERVDVRYSVDEKTRIVTRANEMGIAGAHLVGAVITAYLDGDLTVELAGQRTQLDDSLDKLDALRAEVARIGNNVNQIAHRLNAGGDPHSVDTAVLTQTERTLDTVRAAIGDIAQTMNHAVSAKAAW</sequence>
<feature type="domain" description="Bacterial mobilisation" evidence="3">
    <location>
        <begin position="157"/>
        <end position="200"/>
    </location>
</feature>
<gene>
    <name evidence="4" type="ORF">AC230_26930</name>
</gene>
<dbReference type="AlphaFoldDB" id="A0A0K9X8N1"/>
<feature type="compositionally biased region" description="Polar residues" evidence="2">
    <location>
        <begin position="31"/>
        <end position="40"/>
    </location>
</feature>
<dbReference type="STRING" id="1678637.AC230_26930"/>
<evidence type="ECO:0000313" key="5">
    <source>
        <dbReference type="Proteomes" id="UP000037288"/>
    </source>
</evidence>
<comment type="caution">
    <text evidence="4">The sequence shown here is derived from an EMBL/GenBank/DDBJ whole genome shotgun (WGS) entry which is preliminary data.</text>
</comment>
<accession>A0A0K9X8N1</accession>
<reference evidence="5" key="1">
    <citation type="submission" date="2015-07" db="EMBL/GenBank/DDBJ databases">
        <title>Draft genome sequence of Streptomyces sp. CMAA 1322, a bacterium isolated from Caatinga biome, from dry forest semiarid of Brazil.</title>
        <authorList>
            <person name="Santos S.N."/>
            <person name="Gacesa R."/>
            <person name="Taketani R.G."/>
            <person name="Long P.F."/>
            <person name="Melo I.S."/>
        </authorList>
    </citation>
    <scope>NUCLEOTIDE SEQUENCE [LARGE SCALE GENOMIC DNA]</scope>
    <source>
        <strain evidence="5">CMAA 1322</strain>
    </source>
</reference>
<dbReference type="EMBL" id="LFXA01000018">
    <property type="protein sequence ID" value="KNB48992.1"/>
    <property type="molecule type" value="Genomic_DNA"/>
</dbReference>
<dbReference type="PATRIC" id="fig|1678637.3.peg.5759"/>
<dbReference type="RefSeq" id="WP_049718945.1">
    <property type="nucleotide sequence ID" value="NZ_LFXA01000018.1"/>
</dbReference>